<dbReference type="Proteomes" id="UP001491310">
    <property type="component" value="Unassembled WGS sequence"/>
</dbReference>
<evidence type="ECO:0000256" key="1">
    <source>
        <dbReference type="PROSITE-ProRule" id="PRU00266"/>
    </source>
</evidence>
<dbReference type="InterPro" id="IPR014720">
    <property type="entry name" value="dsRBD_dom"/>
</dbReference>
<organism evidence="3 4">
    <name type="scientific">Coccomyxa subellipsoidea</name>
    <dbReference type="NCBI Taxonomy" id="248742"/>
    <lineage>
        <taxon>Eukaryota</taxon>
        <taxon>Viridiplantae</taxon>
        <taxon>Chlorophyta</taxon>
        <taxon>core chlorophytes</taxon>
        <taxon>Trebouxiophyceae</taxon>
        <taxon>Trebouxiophyceae incertae sedis</taxon>
        <taxon>Coccomyxaceae</taxon>
        <taxon>Coccomyxa</taxon>
    </lineage>
</organism>
<dbReference type="Pfam" id="PF00035">
    <property type="entry name" value="dsrm"/>
    <property type="match status" value="1"/>
</dbReference>
<dbReference type="Gene3D" id="3.30.160.20">
    <property type="match status" value="1"/>
</dbReference>
<evidence type="ECO:0000259" key="2">
    <source>
        <dbReference type="PROSITE" id="PS50137"/>
    </source>
</evidence>
<dbReference type="SUPFAM" id="SSF54768">
    <property type="entry name" value="dsRNA-binding domain-like"/>
    <property type="match status" value="1"/>
</dbReference>
<protein>
    <recommendedName>
        <fullName evidence="2">DRBM domain-containing protein</fullName>
    </recommendedName>
</protein>
<dbReference type="SMART" id="SM00358">
    <property type="entry name" value="DSRM"/>
    <property type="match status" value="1"/>
</dbReference>
<keyword evidence="4" id="KW-1185">Reference proteome</keyword>
<gene>
    <name evidence="3" type="ORF">WJX75_005943</name>
</gene>
<evidence type="ECO:0000313" key="3">
    <source>
        <dbReference type="EMBL" id="KAK9909676.1"/>
    </source>
</evidence>
<accession>A0ABR2YRM5</accession>
<proteinExistence type="predicted"/>
<sequence>MAECGYGVIRFSNTDAATKACQLLTEVNGHPVAAHLLRADTAEWENDGARSLMQAAESSQASINHLLHLLRKSSSRQADVDAALLAAGSVQRKAESAAMPASLLVAQASPTVDALHISGDSAEVADQQVDAGIHSQEAQADPNPLSTYPRCKHLIEVYRALPGAQNKTPLAVLHEYATRLNLELTYSEQAESNLGPFTVEAKLLSVDRATLYSSGTGKGRGKKEAKQAAAAAVLETLLANVPLEDFLHRPTKQQQKRAQAIVRTANGARDALQTQLGARQEVLLGSPQPPLADSLATMPQPIFTPGLLGTPPAYSFHSQPSLTFPDVAGPDMTGTSPTWFGNMHRPPDGMFHNGPYAYGGAPMGSPLQGPPLQGPPLQGPPMQGPGYQLAAANAAAMYKRSHDAMSEAPEGLHNGGG</sequence>
<comment type="caution">
    <text evidence="3">The sequence shown here is derived from an EMBL/GenBank/DDBJ whole genome shotgun (WGS) entry which is preliminary data.</text>
</comment>
<keyword evidence="1" id="KW-0694">RNA-binding</keyword>
<dbReference type="PROSITE" id="PS50137">
    <property type="entry name" value="DS_RBD"/>
    <property type="match status" value="1"/>
</dbReference>
<reference evidence="3 4" key="1">
    <citation type="journal article" date="2024" name="Nat. Commun.">
        <title>Phylogenomics reveals the evolutionary origins of lichenization in chlorophyte algae.</title>
        <authorList>
            <person name="Puginier C."/>
            <person name="Libourel C."/>
            <person name="Otte J."/>
            <person name="Skaloud P."/>
            <person name="Haon M."/>
            <person name="Grisel S."/>
            <person name="Petersen M."/>
            <person name="Berrin J.G."/>
            <person name="Delaux P.M."/>
            <person name="Dal Grande F."/>
            <person name="Keller J."/>
        </authorList>
    </citation>
    <scope>NUCLEOTIDE SEQUENCE [LARGE SCALE GENOMIC DNA]</scope>
    <source>
        <strain evidence="3 4">SAG 216-7</strain>
    </source>
</reference>
<name>A0ABR2YRM5_9CHLO</name>
<evidence type="ECO:0000313" key="4">
    <source>
        <dbReference type="Proteomes" id="UP001491310"/>
    </source>
</evidence>
<dbReference type="EMBL" id="JALJOT010000006">
    <property type="protein sequence ID" value="KAK9909676.1"/>
    <property type="molecule type" value="Genomic_DNA"/>
</dbReference>
<feature type="domain" description="DRBM" evidence="2">
    <location>
        <begin position="168"/>
        <end position="239"/>
    </location>
</feature>